<keyword evidence="2" id="KW-1133">Transmembrane helix</keyword>
<dbReference type="OMA" id="DYKIRGP"/>
<accession>F0Z942</accession>
<keyword evidence="2" id="KW-0812">Transmembrane</keyword>
<evidence type="ECO:0008006" key="5">
    <source>
        <dbReference type="Google" id="ProtNLM"/>
    </source>
</evidence>
<protein>
    <recommendedName>
        <fullName evidence="5">Superoxide-generating NADPH oxidase light chain subunit</fullName>
    </recommendedName>
</protein>
<dbReference type="KEGG" id="dpp:DICPUDRAFT_147676"/>
<feature type="region of interest" description="Disordered" evidence="1">
    <location>
        <begin position="135"/>
        <end position="154"/>
    </location>
</feature>
<proteinExistence type="predicted"/>
<dbReference type="EMBL" id="GL870956">
    <property type="protein sequence ID" value="EGC39489.1"/>
    <property type="molecule type" value="Genomic_DNA"/>
</dbReference>
<gene>
    <name evidence="3" type="ORF">DICPUDRAFT_147676</name>
</gene>
<dbReference type="OrthoDB" id="16869at2759"/>
<evidence type="ECO:0000313" key="4">
    <source>
        <dbReference type="Proteomes" id="UP000001064"/>
    </source>
</evidence>
<sequence length="154" mass="16712">MLGVGGTATKAVASSFLPESKLLKKIAYWTSVASGGLLIVLGILIIFFSRWILGPFDIACGAVVIAIELFAIRLKGFPIFVTIFDYKIRGPLYVLFCIPAFFSVFTIAPALGCIVGGGIYAILGWVKNEKAEMPEEGNYEKQRDVEGGQENSRL</sequence>
<name>F0Z942_DICPU</name>
<evidence type="ECO:0000256" key="1">
    <source>
        <dbReference type="SAM" id="MobiDB-lite"/>
    </source>
</evidence>
<dbReference type="AlphaFoldDB" id="F0Z942"/>
<dbReference type="Proteomes" id="UP000001064">
    <property type="component" value="Unassembled WGS sequence"/>
</dbReference>
<keyword evidence="4" id="KW-1185">Reference proteome</keyword>
<evidence type="ECO:0000313" key="3">
    <source>
        <dbReference type="EMBL" id="EGC39489.1"/>
    </source>
</evidence>
<dbReference type="FunCoup" id="F0Z942">
    <property type="interactions" value="743"/>
</dbReference>
<dbReference type="VEuPathDB" id="AmoebaDB:DICPUDRAFT_147676"/>
<feature type="transmembrane region" description="Helical" evidence="2">
    <location>
        <begin position="55"/>
        <end position="72"/>
    </location>
</feature>
<reference evidence="4" key="1">
    <citation type="journal article" date="2011" name="Genome Biol.">
        <title>Comparative genomics of the social amoebae Dictyostelium discoideum and Dictyostelium purpureum.</title>
        <authorList>
            <consortium name="US DOE Joint Genome Institute (JGI-PGF)"/>
            <person name="Sucgang R."/>
            <person name="Kuo A."/>
            <person name="Tian X."/>
            <person name="Salerno W."/>
            <person name="Parikh A."/>
            <person name="Feasley C.L."/>
            <person name="Dalin E."/>
            <person name="Tu H."/>
            <person name="Huang E."/>
            <person name="Barry K."/>
            <person name="Lindquist E."/>
            <person name="Shapiro H."/>
            <person name="Bruce D."/>
            <person name="Schmutz J."/>
            <person name="Salamov A."/>
            <person name="Fey P."/>
            <person name="Gaudet P."/>
            <person name="Anjard C."/>
            <person name="Babu M.M."/>
            <person name="Basu S."/>
            <person name="Bushmanova Y."/>
            <person name="van der Wel H."/>
            <person name="Katoh-Kurasawa M."/>
            <person name="Dinh C."/>
            <person name="Coutinho P.M."/>
            <person name="Saito T."/>
            <person name="Elias M."/>
            <person name="Schaap P."/>
            <person name="Kay R.R."/>
            <person name="Henrissat B."/>
            <person name="Eichinger L."/>
            <person name="Rivero F."/>
            <person name="Putnam N.H."/>
            <person name="West C.M."/>
            <person name="Loomis W.F."/>
            <person name="Chisholm R.L."/>
            <person name="Shaulsky G."/>
            <person name="Strassmann J.E."/>
            <person name="Queller D.C."/>
            <person name="Kuspa A."/>
            <person name="Grigoriev I.V."/>
        </authorList>
    </citation>
    <scope>NUCLEOTIDE SEQUENCE [LARGE SCALE GENOMIC DNA]</scope>
    <source>
        <strain evidence="4">QSDP1</strain>
    </source>
</reference>
<feature type="transmembrane region" description="Helical" evidence="2">
    <location>
        <begin position="26"/>
        <end position="48"/>
    </location>
</feature>
<organism evidence="3 4">
    <name type="scientific">Dictyostelium purpureum</name>
    <name type="common">Slime mold</name>
    <dbReference type="NCBI Taxonomy" id="5786"/>
    <lineage>
        <taxon>Eukaryota</taxon>
        <taxon>Amoebozoa</taxon>
        <taxon>Evosea</taxon>
        <taxon>Eumycetozoa</taxon>
        <taxon>Dictyostelia</taxon>
        <taxon>Dictyosteliales</taxon>
        <taxon>Dictyosteliaceae</taxon>
        <taxon>Dictyostelium</taxon>
    </lineage>
</organism>
<keyword evidence="2" id="KW-0472">Membrane</keyword>
<dbReference type="InParanoid" id="F0Z942"/>
<dbReference type="GeneID" id="10509841"/>
<dbReference type="RefSeq" id="XP_003283936.1">
    <property type="nucleotide sequence ID" value="XM_003283888.1"/>
</dbReference>
<dbReference type="eggNOG" id="ENOG502RI3M">
    <property type="taxonomic scope" value="Eukaryota"/>
</dbReference>
<evidence type="ECO:0000256" key="2">
    <source>
        <dbReference type="SAM" id="Phobius"/>
    </source>
</evidence>
<feature type="transmembrane region" description="Helical" evidence="2">
    <location>
        <begin position="92"/>
        <end position="123"/>
    </location>
</feature>